<sequence length="76" mass="9025">MEPRKLRLGIVQILKAHWKKEVLRSEIFPVRPVYHLIHCAMSLPAHCREPNELLRTRLASRRRRSGRRAMAICDKK</sequence>
<evidence type="ECO:0000313" key="1">
    <source>
        <dbReference type="EMBL" id="VEA75993.1"/>
    </source>
</evidence>
<name>A0A3S4I9D1_SALER</name>
<dbReference type="AlphaFoldDB" id="A0A3S4I9D1"/>
<organism evidence="1 2">
    <name type="scientific">Salmonella enterica subsp. arizonae</name>
    <dbReference type="NCBI Taxonomy" id="59203"/>
    <lineage>
        <taxon>Bacteria</taxon>
        <taxon>Pseudomonadati</taxon>
        <taxon>Pseudomonadota</taxon>
        <taxon>Gammaproteobacteria</taxon>
        <taxon>Enterobacterales</taxon>
        <taxon>Enterobacteriaceae</taxon>
        <taxon>Salmonella</taxon>
    </lineage>
</organism>
<protein>
    <submittedName>
        <fullName evidence="1">Uncharacterized protein</fullName>
    </submittedName>
</protein>
<reference evidence="1 2" key="1">
    <citation type="submission" date="2018-12" db="EMBL/GenBank/DDBJ databases">
        <authorList>
            <consortium name="Pathogen Informatics"/>
        </authorList>
    </citation>
    <scope>NUCLEOTIDE SEQUENCE [LARGE SCALE GENOMIC DNA]</scope>
    <source>
        <strain evidence="1 2">NCTC10047</strain>
    </source>
</reference>
<gene>
    <name evidence="1" type="ORF">NCTC10047_01855</name>
</gene>
<dbReference type="Proteomes" id="UP000275676">
    <property type="component" value="Chromosome"/>
</dbReference>
<accession>A0A3S4I9D1</accession>
<evidence type="ECO:0000313" key="2">
    <source>
        <dbReference type="Proteomes" id="UP000275676"/>
    </source>
</evidence>
<dbReference type="EMBL" id="LR134156">
    <property type="protein sequence ID" value="VEA75993.1"/>
    <property type="molecule type" value="Genomic_DNA"/>
</dbReference>
<proteinExistence type="predicted"/>